<protein>
    <submittedName>
        <fullName evidence="2">Uncharacterized protein</fullName>
    </submittedName>
</protein>
<dbReference type="AlphaFoldDB" id="A0A1I2JK44"/>
<accession>A0A1I2JK44</accession>
<evidence type="ECO:0000256" key="1">
    <source>
        <dbReference type="SAM" id="Phobius"/>
    </source>
</evidence>
<dbReference type="STRING" id="1529.SAMN04487885_102183"/>
<keyword evidence="3" id="KW-1185">Reference proteome</keyword>
<dbReference type="EMBL" id="FOOE01000002">
    <property type="protein sequence ID" value="SFF55255.1"/>
    <property type="molecule type" value="Genomic_DNA"/>
</dbReference>
<keyword evidence="1" id="KW-0812">Transmembrane</keyword>
<gene>
    <name evidence="2" type="ORF">SAMN04487885_102183</name>
</gene>
<organism evidence="2 3">
    <name type="scientific">Clostridium cadaveris</name>
    <dbReference type="NCBI Taxonomy" id="1529"/>
    <lineage>
        <taxon>Bacteria</taxon>
        <taxon>Bacillati</taxon>
        <taxon>Bacillota</taxon>
        <taxon>Clostridia</taxon>
        <taxon>Eubacteriales</taxon>
        <taxon>Clostridiaceae</taxon>
        <taxon>Clostridium</taxon>
    </lineage>
</organism>
<keyword evidence="1" id="KW-1133">Transmembrane helix</keyword>
<name>A0A1I2JK44_9CLOT</name>
<dbReference type="Proteomes" id="UP000182135">
    <property type="component" value="Unassembled WGS sequence"/>
</dbReference>
<sequence>MNLIGKINKHKKIKLSISKSKVKHGFSVINHGNEGWLGPAIKDATSNMIASQTERVDDTIKLLNQVRYSVLQGIGIGIGIEILSKLWRKEKIRFFEIIKKAAFWGIDFGVKILGVYVLKGVVESGAIAFIPSTTELGTISNLSYIIIENIKILCSAILGRLKRNKCFKTMEMTTLEIILGIIISERGIKAGYNIGMTFGYILAGALGFLGGTIGYIIGFKIAEIILNIIDSLCMEEKKIRTSIVREIIEAIKNIIRELRVIF</sequence>
<evidence type="ECO:0000313" key="3">
    <source>
        <dbReference type="Proteomes" id="UP000182135"/>
    </source>
</evidence>
<dbReference type="RefSeq" id="WP_074844385.1">
    <property type="nucleotide sequence ID" value="NZ_FOOE01000002.1"/>
</dbReference>
<keyword evidence="1" id="KW-0472">Membrane</keyword>
<proteinExistence type="predicted"/>
<reference evidence="2 3" key="1">
    <citation type="submission" date="2016-10" db="EMBL/GenBank/DDBJ databases">
        <authorList>
            <person name="de Groot N.N."/>
        </authorList>
    </citation>
    <scope>NUCLEOTIDE SEQUENCE [LARGE SCALE GENOMIC DNA]</scope>
    <source>
        <strain evidence="2 3">NLAE-zl-G419</strain>
    </source>
</reference>
<evidence type="ECO:0000313" key="2">
    <source>
        <dbReference type="EMBL" id="SFF55255.1"/>
    </source>
</evidence>
<feature type="transmembrane region" description="Helical" evidence="1">
    <location>
        <begin position="198"/>
        <end position="217"/>
    </location>
</feature>
<dbReference type="eggNOG" id="ENOG5030GSG">
    <property type="taxonomic scope" value="Bacteria"/>
</dbReference>